<dbReference type="Gene3D" id="1.10.10.10">
    <property type="entry name" value="Winged helix-like DNA-binding domain superfamily/Winged helix DNA-binding domain"/>
    <property type="match status" value="1"/>
</dbReference>
<dbReference type="KEGG" id="mbb:BCG_0648c"/>
<keyword evidence="2" id="KW-0902">Two-component regulatory system</keyword>
<dbReference type="PANTHER" id="PTHR48111">
    <property type="entry name" value="REGULATOR OF RPOS"/>
    <property type="match status" value="1"/>
</dbReference>
<name>A0A0H3M2M6_MYCBP</name>
<accession>A0A0H3M2M6</accession>
<dbReference type="PROSITE" id="PS50110">
    <property type="entry name" value="RESPONSE_REGULATORY"/>
    <property type="match status" value="1"/>
</dbReference>
<keyword evidence="4 7" id="KW-0238">DNA-binding</keyword>
<dbReference type="InterPro" id="IPR036388">
    <property type="entry name" value="WH-like_DNA-bd_sf"/>
</dbReference>
<organism evidence="10 11">
    <name type="scientific">Mycobacterium bovis (strain BCG / Pasteur 1173P2)</name>
    <dbReference type="NCBI Taxonomy" id="410289"/>
    <lineage>
        <taxon>Bacteria</taxon>
        <taxon>Bacillati</taxon>
        <taxon>Actinomycetota</taxon>
        <taxon>Actinomycetes</taxon>
        <taxon>Mycobacteriales</taxon>
        <taxon>Mycobacteriaceae</taxon>
        <taxon>Mycobacterium</taxon>
        <taxon>Mycobacterium tuberculosis complex</taxon>
    </lineage>
</organism>
<feature type="DNA-binding region" description="OmpR/PhoB-type" evidence="7">
    <location>
        <begin position="146"/>
        <end position="244"/>
    </location>
</feature>
<feature type="domain" description="OmpR/PhoB-type" evidence="9">
    <location>
        <begin position="146"/>
        <end position="244"/>
    </location>
</feature>
<dbReference type="SMART" id="SM00448">
    <property type="entry name" value="REC"/>
    <property type="match status" value="1"/>
</dbReference>
<dbReference type="GO" id="GO:0005829">
    <property type="term" value="C:cytosol"/>
    <property type="evidence" value="ECO:0007669"/>
    <property type="project" value="TreeGrafter"/>
</dbReference>
<sequence length="253" mass="28184">MADETTMRAGRGPGRACGRVSGVRILVIEDEPKMTALLARALTEEGHTVDTVADGRHAVAAVDGGDYDAVVLDVMLPGIDGFEVCARLRRQRVWTPVLMLTARGAVTDRIAGLDGGADDYLTKPFNLDELFARLRALSRRGPIPRPPTLEAGDLRLDPSEHRVWRADTEIRLSHKEFTLLEALIRRPGIVHTRAQLLERCWDAAYEARSNIVDVYIRYLRDKIDRPFGVTSLETIRGAGYRLRKDGGRHALPR</sequence>
<dbReference type="Gene3D" id="6.10.250.690">
    <property type="match status" value="1"/>
</dbReference>
<dbReference type="PANTHER" id="PTHR48111:SF28">
    <property type="entry name" value="TRANSCRIPTIONAL REGULATORY PROTEIN TCRX-RELATED"/>
    <property type="match status" value="1"/>
</dbReference>
<dbReference type="Gene3D" id="3.40.50.2300">
    <property type="match status" value="1"/>
</dbReference>
<evidence type="ECO:0000256" key="5">
    <source>
        <dbReference type="ARBA" id="ARBA00023163"/>
    </source>
</evidence>
<dbReference type="InterPro" id="IPR001867">
    <property type="entry name" value="OmpR/PhoB-type_DNA-bd"/>
</dbReference>
<evidence type="ECO:0000256" key="3">
    <source>
        <dbReference type="ARBA" id="ARBA00023015"/>
    </source>
</evidence>
<dbReference type="SMART" id="SM00862">
    <property type="entry name" value="Trans_reg_C"/>
    <property type="match status" value="1"/>
</dbReference>
<dbReference type="InterPro" id="IPR001789">
    <property type="entry name" value="Sig_transdc_resp-reg_receiver"/>
</dbReference>
<dbReference type="PROSITE" id="PS51755">
    <property type="entry name" value="OMPR_PHOB"/>
    <property type="match status" value="1"/>
</dbReference>
<dbReference type="Proteomes" id="UP000001472">
    <property type="component" value="Chromosome"/>
</dbReference>
<dbReference type="Pfam" id="PF00072">
    <property type="entry name" value="Response_reg"/>
    <property type="match status" value="1"/>
</dbReference>
<dbReference type="InterPro" id="IPR011006">
    <property type="entry name" value="CheY-like_superfamily"/>
</dbReference>
<dbReference type="GO" id="GO:0000976">
    <property type="term" value="F:transcription cis-regulatory region binding"/>
    <property type="evidence" value="ECO:0007669"/>
    <property type="project" value="TreeGrafter"/>
</dbReference>
<dbReference type="HOGENOM" id="CLU_000445_30_1_11"/>
<feature type="domain" description="Response regulatory" evidence="8">
    <location>
        <begin position="24"/>
        <end position="138"/>
    </location>
</feature>
<keyword evidence="3" id="KW-0805">Transcription regulation</keyword>
<evidence type="ECO:0000256" key="6">
    <source>
        <dbReference type="PROSITE-ProRule" id="PRU00169"/>
    </source>
</evidence>
<evidence type="ECO:0000256" key="7">
    <source>
        <dbReference type="PROSITE-ProRule" id="PRU01091"/>
    </source>
</evidence>
<dbReference type="Pfam" id="PF00486">
    <property type="entry name" value="Trans_reg_C"/>
    <property type="match status" value="1"/>
</dbReference>
<evidence type="ECO:0000259" key="9">
    <source>
        <dbReference type="PROSITE" id="PS51755"/>
    </source>
</evidence>
<dbReference type="InterPro" id="IPR039420">
    <property type="entry name" value="WalR-like"/>
</dbReference>
<dbReference type="GO" id="GO:0032993">
    <property type="term" value="C:protein-DNA complex"/>
    <property type="evidence" value="ECO:0007669"/>
    <property type="project" value="TreeGrafter"/>
</dbReference>
<dbReference type="FunFam" id="1.10.10.10:FF:000005">
    <property type="entry name" value="Two-component system response regulator"/>
    <property type="match status" value="1"/>
</dbReference>
<keyword evidence="5" id="KW-0804">Transcription</keyword>
<dbReference type="FunFam" id="3.40.50.2300:FF:000001">
    <property type="entry name" value="DNA-binding response regulator PhoB"/>
    <property type="match status" value="1"/>
</dbReference>
<evidence type="ECO:0000256" key="1">
    <source>
        <dbReference type="ARBA" id="ARBA00022553"/>
    </source>
</evidence>
<keyword evidence="1 6" id="KW-0597">Phosphoprotein</keyword>
<dbReference type="EMBL" id="AM408590">
    <property type="protein sequence ID" value="CAL70633.1"/>
    <property type="molecule type" value="Genomic_DNA"/>
</dbReference>
<dbReference type="AlphaFoldDB" id="A0A0H3M2M6"/>
<dbReference type="GO" id="GO:0006355">
    <property type="term" value="P:regulation of DNA-templated transcription"/>
    <property type="evidence" value="ECO:0007669"/>
    <property type="project" value="InterPro"/>
</dbReference>
<proteinExistence type="predicted"/>
<reference evidence="10 11" key="1">
    <citation type="journal article" date="2007" name="Proc. Natl. Acad. Sci. U.S.A.">
        <title>Genome plasticity of BCG and impact on vaccine efficacy.</title>
        <authorList>
            <person name="Brosch R."/>
            <person name="Gordon S.V."/>
            <person name="Garnier T."/>
            <person name="Eiglmeier K."/>
            <person name="Frigui W."/>
            <person name="Valenti P."/>
            <person name="Dos Santos S."/>
            <person name="Duthoy S."/>
            <person name="Lacroix C."/>
            <person name="Garcia-Pelayo C."/>
            <person name="Inwald J.K."/>
            <person name="Golby P."/>
            <person name="Garcia J.N."/>
            <person name="Hewinson R.G."/>
            <person name="Behr M.A."/>
            <person name="Quail M.A."/>
            <person name="Churcher C."/>
            <person name="Barrell B.G."/>
            <person name="Parkhill J."/>
            <person name="Cole S.T."/>
        </authorList>
    </citation>
    <scope>NUCLEOTIDE SEQUENCE [LARGE SCALE GENOMIC DNA]</scope>
    <source>
        <strain evidence="11">BCG / Pasteur 1173P2</strain>
    </source>
</reference>
<dbReference type="SUPFAM" id="SSF52172">
    <property type="entry name" value="CheY-like"/>
    <property type="match status" value="1"/>
</dbReference>
<evidence type="ECO:0000256" key="2">
    <source>
        <dbReference type="ARBA" id="ARBA00023012"/>
    </source>
</evidence>
<evidence type="ECO:0000313" key="11">
    <source>
        <dbReference type="Proteomes" id="UP000001472"/>
    </source>
</evidence>
<dbReference type="SMR" id="A0A0H3M2M6"/>
<feature type="modified residue" description="4-aspartylphosphate" evidence="6">
    <location>
        <position position="73"/>
    </location>
</feature>
<evidence type="ECO:0000256" key="4">
    <source>
        <dbReference type="ARBA" id="ARBA00023125"/>
    </source>
</evidence>
<dbReference type="CDD" id="cd00383">
    <property type="entry name" value="trans_reg_C"/>
    <property type="match status" value="1"/>
</dbReference>
<evidence type="ECO:0000259" key="8">
    <source>
        <dbReference type="PROSITE" id="PS50110"/>
    </source>
</evidence>
<protein>
    <submittedName>
        <fullName evidence="10">Two component DNA binding Transcriptional regulatory protein tcrA</fullName>
    </submittedName>
</protein>
<evidence type="ECO:0000313" key="10">
    <source>
        <dbReference type="EMBL" id="CAL70633.1"/>
    </source>
</evidence>
<gene>
    <name evidence="10" type="primary">tcrA</name>
    <name evidence="10" type="ordered locus">BCG_0648c</name>
</gene>
<dbReference type="GO" id="GO:0000156">
    <property type="term" value="F:phosphorelay response regulator activity"/>
    <property type="evidence" value="ECO:0007669"/>
    <property type="project" value="TreeGrafter"/>
</dbReference>